<geneLocation type="plasmid" evidence="2">
    <name>pacmp1</name>
</geneLocation>
<dbReference type="OrthoDB" id="4117475at2"/>
<comment type="caution">
    <text evidence="1">The sequence shown here is derived from an EMBL/GenBank/DDBJ whole genome shotgun (WGS) entry which is preliminary data.</text>
</comment>
<accession>A0A1E5NXS8</accession>
<gene>
    <name evidence="1" type="ORF">BGK67_34710</name>
</gene>
<evidence type="ECO:0000313" key="1">
    <source>
        <dbReference type="EMBL" id="OEJ21050.1"/>
    </source>
</evidence>
<dbReference type="EMBL" id="MEHK01000005">
    <property type="protein sequence ID" value="OEJ21050.1"/>
    <property type="molecule type" value="Genomic_DNA"/>
</dbReference>
<name>A0A1E5NXS8_9ACTN</name>
<evidence type="ECO:0000313" key="2">
    <source>
        <dbReference type="Proteomes" id="UP000095705"/>
    </source>
</evidence>
<dbReference type="Proteomes" id="UP000095705">
    <property type="component" value="Plasmid pACMP1"/>
</dbReference>
<dbReference type="RefSeq" id="WP_069917938.1">
    <property type="nucleotide sequence ID" value="NZ_CM007203.1"/>
</dbReference>
<protein>
    <submittedName>
        <fullName evidence="1">Uncharacterized protein</fullName>
    </submittedName>
</protein>
<keyword evidence="2" id="KW-1185">Reference proteome</keyword>
<organism evidence="1 2">
    <name type="scientific">Streptomyces subrutilus</name>
    <dbReference type="NCBI Taxonomy" id="36818"/>
    <lineage>
        <taxon>Bacteria</taxon>
        <taxon>Bacillati</taxon>
        <taxon>Actinomycetota</taxon>
        <taxon>Actinomycetes</taxon>
        <taxon>Kitasatosporales</taxon>
        <taxon>Streptomycetaceae</taxon>
        <taxon>Streptomyces</taxon>
    </lineage>
</organism>
<sequence>MTLSSLTVPAPTAGGPAGVSPLVRPLAEGLAAALPARGGNPWTVQPYRAWWTIEPAVRLVQGLRALVVVADGPWDTEVAWQLPGREPTGPDLRVGSHEAARIARGVLRLVLPVLDDEAATRSRPGAPLVMGRLDALNEIGTAIRGRGLATHNHVGLHANSSVLAWGTPSGLRYAVTMHGSNPVCDLSVTGPVRAVERVLPGFLPLPSSRTPRHPMRHIKGRLARRLAAHLVHFTGVDQLDDEGLAIGTATGPYGYVSPALDPVARVRDSTPAAVELHAVGVDLLLSLAAELTR</sequence>
<reference evidence="1 2" key="1">
    <citation type="submission" date="2016-08" db="EMBL/GenBank/DDBJ databases">
        <title>The complete genome of Streptomyces subrutilus 10-1-1.</title>
        <authorList>
            <person name="Chen X."/>
        </authorList>
    </citation>
    <scope>NUCLEOTIDE SEQUENCE [LARGE SCALE GENOMIC DNA]</scope>
    <source>
        <strain evidence="1 2">10-1-1</strain>
        <plasmid evidence="2">pacmp1</plasmid>
    </source>
</reference>
<proteinExistence type="predicted"/>
<dbReference type="AlphaFoldDB" id="A0A1E5NXS8"/>
<keyword evidence="1" id="KW-0614">Plasmid</keyword>